<evidence type="ECO:0000256" key="4">
    <source>
        <dbReference type="ARBA" id="ARBA00023004"/>
    </source>
</evidence>
<dbReference type="InterPro" id="IPR012257">
    <property type="entry name" value="Glc_ox_4Fe-4S"/>
</dbReference>
<keyword evidence="6" id="KW-0249">Electron transport</keyword>
<keyword evidence="5 6" id="KW-0411">Iron-sulfur</keyword>
<comment type="caution">
    <text evidence="8">The sequence shown here is derived from an EMBL/GenBank/DDBJ whole genome shotgun (WGS) entry which is preliminary data.</text>
</comment>
<dbReference type="RefSeq" id="WP_263372265.1">
    <property type="nucleotide sequence ID" value="NZ_JAGSYD010000004.1"/>
</dbReference>
<evidence type="ECO:0000256" key="5">
    <source>
        <dbReference type="ARBA" id="ARBA00023014"/>
    </source>
</evidence>
<feature type="domain" description="4Fe-4S ferredoxin-type" evidence="7">
    <location>
        <begin position="23"/>
        <end position="53"/>
    </location>
</feature>
<gene>
    <name evidence="8" type="ORF">ACFQBQ_01725</name>
</gene>
<evidence type="ECO:0000313" key="8">
    <source>
        <dbReference type="EMBL" id="MFC6644330.1"/>
    </source>
</evidence>
<name>A0ABW1Z7E9_9BACT</name>
<dbReference type="PANTHER" id="PTHR32479">
    <property type="entry name" value="GLYCOLATE OXIDASE IRON-SULFUR SUBUNIT"/>
    <property type="match status" value="1"/>
</dbReference>
<keyword evidence="4 6" id="KW-0408">Iron</keyword>
<feature type="domain" description="4Fe-4S ferredoxin-type" evidence="7">
    <location>
        <begin position="75"/>
        <end position="106"/>
    </location>
</feature>
<evidence type="ECO:0000259" key="7">
    <source>
        <dbReference type="PROSITE" id="PS51379"/>
    </source>
</evidence>
<dbReference type="PROSITE" id="PS00198">
    <property type="entry name" value="4FE4S_FER_1"/>
    <property type="match status" value="2"/>
</dbReference>
<keyword evidence="3" id="KW-0677">Repeat</keyword>
<reference evidence="9" key="1">
    <citation type="journal article" date="2019" name="Int. J. Syst. Evol. Microbiol.">
        <title>The Global Catalogue of Microorganisms (GCM) 10K type strain sequencing project: providing services to taxonomists for standard genome sequencing and annotation.</title>
        <authorList>
            <consortium name="The Broad Institute Genomics Platform"/>
            <consortium name="The Broad Institute Genome Sequencing Center for Infectious Disease"/>
            <person name="Wu L."/>
            <person name="Ma J."/>
        </authorList>
    </citation>
    <scope>NUCLEOTIDE SEQUENCE [LARGE SCALE GENOMIC DNA]</scope>
    <source>
        <strain evidence="9">CGMCC 1.16026</strain>
    </source>
</reference>
<dbReference type="PANTHER" id="PTHR32479:SF17">
    <property type="entry name" value="GLYCOLATE OXIDASE IRON-SULFUR SUBUNIT"/>
    <property type="match status" value="1"/>
</dbReference>
<dbReference type="InterPro" id="IPR009051">
    <property type="entry name" value="Helical_ferredxn"/>
</dbReference>
<keyword evidence="2 6" id="KW-0479">Metal-binding</keyword>
<comment type="function">
    <text evidence="6">Component of a complex that catalyzes the oxidation of glycolate to glyoxylate.</text>
</comment>
<dbReference type="PROSITE" id="PS51379">
    <property type="entry name" value="4FE4S_FER_2"/>
    <property type="match status" value="2"/>
</dbReference>
<proteinExistence type="predicted"/>
<comment type="catalytic activity">
    <reaction evidence="6">
        <text>glycolate + A = glyoxylate + AH2</text>
        <dbReference type="Rhea" id="RHEA:21264"/>
        <dbReference type="ChEBI" id="CHEBI:13193"/>
        <dbReference type="ChEBI" id="CHEBI:17499"/>
        <dbReference type="ChEBI" id="CHEBI:29805"/>
        <dbReference type="ChEBI" id="CHEBI:36655"/>
        <dbReference type="EC" id="1.1.99.14"/>
    </reaction>
</comment>
<dbReference type="InterPro" id="IPR004017">
    <property type="entry name" value="Cys_rich_dom"/>
</dbReference>
<evidence type="ECO:0000256" key="6">
    <source>
        <dbReference type="PIRNR" id="PIRNR000139"/>
    </source>
</evidence>
<organism evidence="8 9">
    <name type="scientific">Granulicella cerasi</name>
    <dbReference type="NCBI Taxonomy" id="741063"/>
    <lineage>
        <taxon>Bacteria</taxon>
        <taxon>Pseudomonadati</taxon>
        <taxon>Acidobacteriota</taxon>
        <taxon>Terriglobia</taxon>
        <taxon>Terriglobales</taxon>
        <taxon>Acidobacteriaceae</taxon>
        <taxon>Granulicella</taxon>
    </lineage>
</organism>
<dbReference type="EC" id="1.1.99.14" evidence="6"/>
<keyword evidence="1 6" id="KW-0004">4Fe-4S</keyword>
<dbReference type="PIRSF" id="PIRSF000139">
    <property type="entry name" value="Glc_ox_4Fe-4S"/>
    <property type="match status" value="1"/>
</dbReference>
<keyword evidence="6" id="KW-0813">Transport</keyword>
<dbReference type="Pfam" id="PF02754">
    <property type="entry name" value="CCG"/>
    <property type="match status" value="2"/>
</dbReference>
<dbReference type="InterPro" id="IPR017900">
    <property type="entry name" value="4Fe4S_Fe_S_CS"/>
</dbReference>
<evidence type="ECO:0000256" key="1">
    <source>
        <dbReference type="ARBA" id="ARBA00022485"/>
    </source>
</evidence>
<dbReference type="Pfam" id="PF13183">
    <property type="entry name" value="Fer4_8"/>
    <property type="match status" value="1"/>
</dbReference>
<evidence type="ECO:0000313" key="9">
    <source>
        <dbReference type="Proteomes" id="UP001596391"/>
    </source>
</evidence>
<evidence type="ECO:0000256" key="3">
    <source>
        <dbReference type="ARBA" id="ARBA00022737"/>
    </source>
</evidence>
<evidence type="ECO:0000256" key="2">
    <source>
        <dbReference type="ARBA" id="ARBA00022723"/>
    </source>
</evidence>
<accession>A0ABW1Z7E9</accession>
<protein>
    <recommendedName>
        <fullName evidence="6">Glycolate oxidase iron-sulfur subunit</fullName>
        <ecNumber evidence="6">1.1.99.14</ecNumber>
    </recommendedName>
</protein>
<dbReference type="EMBL" id="JBHSWI010000001">
    <property type="protein sequence ID" value="MFC6644330.1"/>
    <property type="molecule type" value="Genomic_DNA"/>
</dbReference>
<dbReference type="Gene3D" id="1.10.1060.10">
    <property type="entry name" value="Alpha-helical ferredoxin"/>
    <property type="match status" value="1"/>
</dbReference>
<dbReference type="Proteomes" id="UP001596391">
    <property type="component" value="Unassembled WGS sequence"/>
</dbReference>
<comment type="catalytic activity">
    <reaction evidence="6">
        <text>(R)-lactate + A = pyruvate + AH2</text>
        <dbReference type="Rhea" id="RHEA:15089"/>
        <dbReference type="ChEBI" id="CHEBI:13193"/>
        <dbReference type="ChEBI" id="CHEBI:15361"/>
        <dbReference type="ChEBI" id="CHEBI:16004"/>
        <dbReference type="ChEBI" id="CHEBI:17499"/>
    </reaction>
</comment>
<dbReference type="InterPro" id="IPR017896">
    <property type="entry name" value="4Fe4S_Fe-S-bd"/>
</dbReference>
<keyword evidence="9" id="KW-1185">Reference proteome</keyword>
<comment type="cofactor">
    <cofactor evidence="6">
        <name>[4Fe-4S] cluster</name>
        <dbReference type="ChEBI" id="CHEBI:49883"/>
    </cofactor>
    <text evidence="6">Binds 2 [4Fe-4S] clusters.</text>
</comment>
<dbReference type="SUPFAM" id="SSF54862">
    <property type="entry name" value="4Fe-4S ferredoxins"/>
    <property type="match status" value="1"/>
</dbReference>
<sequence length="455" mass="49753">MDSTGTAPQTLVSIKPSAFDAIHPPEKSVMDTCVHCGFCLPACPTYTLWQDEMDSPRGRIWMMRKAAQGEAPLDETFQQHMDHCLGCMSCMTACPSGVEYNKLIEDTRGQVERNIPRTFADRLFRKMLFATFSHPKRLRSLGVPLAIYQRTGLQSLMRKSGLLKLLPARLAAMDALLPTVPLNPIHSLPTKNAATTAAMRTRVAMLTGCVQDAYFDHVNRATIRVLTAFGYEVVIPESQGCCGALLVHSGLEEEAHAYAKRLIEKFESTGAEFIVINAAGCGSTMKEYGHLLRDDATWAARAAKFSASCRDISELLSPLNDKPEFHALPIRIAYHDACHLRHAQGIFTPPRALLQSIPSLDLREIADGNLCCGSAGVYNLLYPETAAELGDRKAANVLATEAEALVSANPGCLLQLAASLRRNGHAELPTFHTVEILDAALRGISREELLAGRRA</sequence>